<dbReference type="Gene3D" id="2.170.130.10">
    <property type="entry name" value="TonB-dependent receptor, plug domain"/>
    <property type="match status" value="1"/>
</dbReference>
<dbReference type="InterPro" id="IPR037066">
    <property type="entry name" value="Plug_dom_sf"/>
</dbReference>
<dbReference type="SUPFAM" id="SSF56935">
    <property type="entry name" value="Porins"/>
    <property type="match status" value="1"/>
</dbReference>
<keyword evidence="2" id="KW-0472">Membrane</keyword>
<evidence type="ECO:0000256" key="1">
    <source>
        <dbReference type="ARBA" id="ARBA00004442"/>
    </source>
</evidence>
<comment type="caution">
    <text evidence="5">The sequence shown here is derived from an EMBL/GenBank/DDBJ whole genome shotgun (WGS) entry which is preliminary data.</text>
</comment>
<evidence type="ECO:0000256" key="2">
    <source>
        <dbReference type="ARBA" id="ARBA00023136"/>
    </source>
</evidence>
<keyword evidence="6" id="KW-1185">Reference proteome</keyword>
<keyword evidence="3" id="KW-0998">Cell outer membrane</keyword>
<keyword evidence="5" id="KW-0675">Receptor</keyword>
<accession>A0ABW4WVX7</accession>
<dbReference type="Gene3D" id="2.40.170.20">
    <property type="entry name" value="TonB-dependent receptor, beta-barrel domain"/>
    <property type="match status" value="1"/>
</dbReference>
<dbReference type="PANTHER" id="PTHR40980:SF4">
    <property type="entry name" value="TONB-DEPENDENT RECEPTOR-LIKE BETA-BARREL DOMAIN-CONTAINING PROTEIN"/>
    <property type="match status" value="1"/>
</dbReference>
<comment type="subcellular location">
    <subcellularLocation>
        <location evidence="1">Cell outer membrane</location>
    </subcellularLocation>
</comment>
<evidence type="ECO:0000256" key="3">
    <source>
        <dbReference type="ARBA" id="ARBA00023237"/>
    </source>
</evidence>
<dbReference type="InterPro" id="IPR041700">
    <property type="entry name" value="OMP_b-brl_3"/>
</dbReference>
<evidence type="ECO:0000313" key="5">
    <source>
        <dbReference type="EMBL" id="MFD2066887.1"/>
    </source>
</evidence>
<sequence>MVGFAPAQSIVFEVKEQELQVPGINIQEKANALQEVVVKGQKPLLEQEADRLVMNVEQLNTAGDNALEVLKYAPGVRLDKDDNIIFRGSGSVNVMINGKMTYMSGIELQNYLKSLPASAVSKVELIANPPASFDAAGTAGIINIQLKRDETLGMNGTMNLGVGQGRYDKVWGGLNLNYNTGKVSLFTRLNAGHYNSFNRLTLRRNINDSLYNQVNYWHPITKSYNVTAGADYFINKKHTVGVMAKGYASPENTLTTSNSINYNAAGVAFGSMDMSNPKEASSDNYSLNINYKFDIDSTGRSLSFDADYVNYSSEADQSFTNNFYGASGEATQVPMQLRSASDAEASIKSLKVDYVQPFGKGYKAEAGVKSSWVSNDSKIRFEEQQEQGWVNDEKRTNSFVYNETIQAGYLSLSRNFSKKLSMKAGVRAERTMADGHSVTTGEVVKQDYLQFFPSFFVSYSANDNNQFSASYSRRISRPSYSSLNPFTFFSDPYTAMEGNPFLQPSYSNSLQASYTYKSSQLLSISYLESNNFVASVIEQNNATKVSISRPENLSQARYLSLSSGGTLPINDWWTSTLQLEGYYSTVSTPVFDQAYNSKQFSWSASADQNFDLPKDYKLQLSGYYSSPSIQGLDNMQANYQIDLGLKKTFWNDKATVSLKLRDVFNSSRSRSTLRYANVDMFWQNQWESRRVNLTFNYKFGSNKVKTARNRRTGTGEEEGRL</sequence>
<dbReference type="Pfam" id="PF14905">
    <property type="entry name" value="OMP_b-brl_3"/>
    <property type="match status" value="1"/>
</dbReference>
<dbReference type="RefSeq" id="WP_229961544.1">
    <property type="nucleotide sequence ID" value="NZ_JAJJWI010000013.1"/>
</dbReference>
<organism evidence="5 6">
    <name type="scientific">Pontibacter silvestris</name>
    <dbReference type="NCBI Taxonomy" id="2305183"/>
    <lineage>
        <taxon>Bacteria</taxon>
        <taxon>Pseudomonadati</taxon>
        <taxon>Bacteroidota</taxon>
        <taxon>Cytophagia</taxon>
        <taxon>Cytophagales</taxon>
        <taxon>Hymenobacteraceae</taxon>
        <taxon>Pontibacter</taxon>
    </lineage>
</organism>
<evidence type="ECO:0000259" key="4">
    <source>
        <dbReference type="Pfam" id="PF14905"/>
    </source>
</evidence>
<dbReference type="Proteomes" id="UP001597369">
    <property type="component" value="Unassembled WGS sequence"/>
</dbReference>
<dbReference type="EMBL" id="JBHUHV010000024">
    <property type="protein sequence ID" value="MFD2066887.1"/>
    <property type="molecule type" value="Genomic_DNA"/>
</dbReference>
<dbReference type="PANTHER" id="PTHR40980">
    <property type="entry name" value="PLUG DOMAIN-CONTAINING PROTEIN"/>
    <property type="match status" value="1"/>
</dbReference>
<evidence type="ECO:0000313" key="6">
    <source>
        <dbReference type="Proteomes" id="UP001597369"/>
    </source>
</evidence>
<name>A0ABW4WVX7_9BACT</name>
<feature type="domain" description="Outer membrane protein beta-barrel" evidence="4">
    <location>
        <begin position="295"/>
        <end position="697"/>
    </location>
</feature>
<gene>
    <name evidence="5" type="ORF">ACFSKU_08320</name>
</gene>
<proteinExistence type="predicted"/>
<protein>
    <submittedName>
        <fullName evidence="5">TonB-dependent receptor domain-containing protein</fullName>
    </submittedName>
</protein>
<dbReference type="InterPro" id="IPR036942">
    <property type="entry name" value="Beta-barrel_TonB_sf"/>
</dbReference>
<reference evidence="6" key="1">
    <citation type="journal article" date="2019" name="Int. J. Syst. Evol. Microbiol.">
        <title>The Global Catalogue of Microorganisms (GCM) 10K type strain sequencing project: providing services to taxonomists for standard genome sequencing and annotation.</title>
        <authorList>
            <consortium name="The Broad Institute Genomics Platform"/>
            <consortium name="The Broad Institute Genome Sequencing Center for Infectious Disease"/>
            <person name="Wu L."/>
            <person name="Ma J."/>
        </authorList>
    </citation>
    <scope>NUCLEOTIDE SEQUENCE [LARGE SCALE GENOMIC DNA]</scope>
    <source>
        <strain evidence="6">JCM 16545</strain>
    </source>
</reference>